<dbReference type="EMBL" id="JATAAI010000016">
    <property type="protein sequence ID" value="KAK1740277.1"/>
    <property type="molecule type" value="Genomic_DNA"/>
</dbReference>
<sequence>MESMSRILKAKRALPVLFVAAIVTLLVEDGLKTPVLNRSLRRQSSYAVVQTNAPQMHVPATLDLPSQRSLSLNLGGGDCEWTPPTYHVPDDIDFYKTVIAGFPSGDKRMIFLQMEALTGWPAKDEWDFEHIGMSNHPFIKANYPHHEGIWGWEDEADQVVMMVRNIRKSMVEYHDILWDIGYAKTWEDATLFLDRLYSERPPLSDFLVWRDERVLDEVDWYGWFIDYYMEGGLLRDIFTHKKTTKHHWDMLMMPTVYTRAELDYDLIVGADTVVEDAYDPHCATVTEGCAPVAVISAENLRDYTRGKAETALIGNVLKRDSRIGDYVIEQETWDCIWSELIENGRGLKTVYDRPTPEAEYNFSAEMLEAMINELSRLITKYSASPWNTKITANKVVALLTEHRTLIQEELDDLLAGRRVLTEKDFLGPKERERRRNLTSENKEGATPTTDQEGEKDYSRYFFAMDQKLLEVRRIDTRKSLYKKRKEAQDAAKNGTF</sequence>
<evidence type="ECO:0000313" key="3">
    <source>
        <dbReference type="Proteomes" id="UP001224775"/>
    </source>
</evidence>
<comment type="caution">
    <text evidence="2">The sequence shown here is derived from an EMBL/GenBank/DDBJ whole genome shotgun (WGS) entry which is preliminary data.</text>
</comment>
<keyword evidence="3" id="KW-1185">Reference proteome</keyword>
<feature type="region of interest" description="Disordered" evidence="1">
    <location>
        <begin position="430"/>
        <end position="453"/>
    </location>
</feature>
<evidence type="ECO:0000313" key="2">
    <source>
        <dbReference type="EMBL" id="KAK1740277.1"/>
    </source>
</evidence>
<name>A0AAD9DAL1_9STRA</name>
<organism evidence="2 3">
    <name type="scientific">Skeletonema marinoi</name>
    <dbReference type="NCBI Taxonomy" id="267567"/>
    <lineage>
        <taxon>Eukaryota</taxon>
        <taxon>Sar</taxon>
        <taxon>Stramenopiles</taxon>
        <taxon>Ochrophyta</taxon>
        <taxon>Bacillariophyta</taxon>
        <taxon>Coscinodiscophyceae</taxon>
        <taxon>Thalassiosirophycidae</taxon>
        <taxon>Thalassiosirales</taxon>
        <taxon>Skeletonemataceae</taxon>
        <taxon>Skeletonema</taxon>
        <taxon>Skeletonema marinoi-dohrnii complex</taxon>
    </lineage>
</organism>
<evidence type="ECO:0000256" key="1">
    <source>
        <dbReference type="SAM" id="MobiDB-lite"/>
    </source>
</evidence>
<dbReference type="AlphaFoldDB" id="A0AAD9DAL1"/>
<proteinExistence type="predicted"/>
<gene>
    <name evidence="2" type="ORF">QTG54_009227</name>
</gene>
<feature type="compositionally biased region" description="Basic and acidic residues" evidence="1">
    <location>
        <begin position="430"/>
        <end position="443"/>
    </location>
</feature>
<protein>
    <submittedName>
        <fullName evidence="2">Uncharacterized protein</fullName>
    </submittedName>
</protein>
<dbReference type="Proteomes" id="UP001224775">
    <property type="component" value="Unassembled WGS sequence"/>
</dbReference>
<reference evidence="2" key="1">
    <citation type="submission" date="2023-06" db="EMBL/GenBank/DDBJ databases">
        <title>Survivors Of The Sea: Transcriptome response of Skeletonema marinoi to long-term dormancy.</title>
        <authorList>
            <person name="Pinder M.I.M."/>
            <person name="Kourtchenko O."/>
            <person name="Robertson E.K."/>
            <person name="Larsson T."/>
            <person name="Maumus F."/>
            <person name="Osuna-Cruz C.M."/>
            <person name="Vancaester E."/>
            <person name="Stenow R."/>
            <person name="Vandepoele K."/>
            <person name="Ploug H."/>
            <person name="Bruchert V."/>
            <person name="Godhe A."/>
            <person name="Topel M."/>
        </authorList>
    </citation>
    <scope>NUCLEOTIDE SEQUENCE</scope>
    <source>
        <strain evidence="2">R05AC</strain>
    </source>
</reference>
<accession>A0AAD9DAL1</accession>